<accession>A0A7L7Z675</accession>
<name>A0A7L7Z675_9MICO</name>
<evidence type="ECO:0000313" key="1">
    <source>
        <dbReference type="EMBL" id="QOD45280.1"/>
    </source>
</evidence>
<evidence type="ECO:0000313" key="2">
    <source>
        <dbReference type="Proteomes" id="UP000516660"/>
    </source>
</evidence>
<organism evidence="1 2">
    <name type="scientific">Clavibacter zhangzhiyongii</name>
    <dbReference type="NCBI Taxonomy" id="2768071"/>
    <lineage>
        <taxon>Bacteria</taxon>
        <taxon>Bacillati</taxon>
        <taxon>Actinomycetota</taxon>
        <taxon>Actinomycetes</taxon>
        <taxon>Micrococcales</taxon>
        <taxon>Microbacteriaceae</taxon>
        <taxon>Clavibacter</taxon>
    </lineage>
</organism>
<dbReference type="EMBL" id="CP061274">
    <property type="protein sequence ID" value="QOD45280.1"/>
    <property type="molecule type" value="Genomic_DNA"/>
</dbReference>
<dbReference type="AlphaFoldDB" id="A0A7L7Z675"/>
<proteinExistence type="predicted"/>
<dbReference type="SUPFAM" id="SSF46785">
    <property type="entry name" value="Winged helix' DNA-binding domain"/>
    <property type="match status" value="1"/>
</dbReference>
<dbReference type="InterPro" id="IPR036390">
    <property type="entry name" value="WH_DNA-bd_sf"/>
</dbReference>
<dbReference type="KEGG" id="czh:H9X71_11155"/>
<dbReference type="Proteomes" id="UP000516660">
    <property type="component" value="Chromosome"/>
</dbReference>
<keyword evidence="2" id="KW-1185">Reference proteome</keyword>
<reference evidence="1 2" key="1">
    <citation type="submission" date="2020-08" db="EMBL/GenBank/DDBJ databases">
        <title>Description of Clavibacter zhangzhiyonge sp. nov., a phytopathogenic actinobacterium isolated from barley seeds, causing leaf brown spot and decline.</title>
        <authorList>
            <person name="Tian Q."/>
            <person name="Chuan J."/>
            <person name="Zhao W."/>
            <person name="Li X."/>
        </authorList>
    </citation>
    <scope>NUCLEOTIDE SEQUENCE [LARGE SCALE GENOMIC DNA]</scope>
    <source>
        <strain evidence="1 2">DM1</strain>
    </source>
</reference>
<protein>
    <submittedName>
        <fullName evidence="1">MarR family transcriptional regulator</fullName>
    </submittedName>
</protein>
<dbReference type="Gene3D" id="1.10.10.10">
    <property type="entry name" value="Winged helix-like DNA-binding domain superfamily/Winged helix DNA-binding domain"/>
    <property type="match status" value="1"/>
</dbReference>
<dbReference type="InterPro" id="IPR036388">
    <property type="entry name" value="WH-like_DNA-bd_sf"/>
</dbReference>
<sequence length="131" mass="14261">MITAMSSVFDRMDAATIAAWDGLTGLQIQLLRVVATGMRVDRQSLGVWTRTSRGALVPSLAALLQRQVLEEQVDREGPHLVVAPTGEALLARVHRARTRWLRDAAAAAEPAVDEGELRRAVELLRRVADGA</sequence>
<gene>
    <name evidence="1" type="ORF">H9X71_11155</name>
</gene>